<organism evidence="1 2">
    <name type="scientific">Gigaspora margarita</name>
    <dbReference type="NCBI Taxonomy" id="4874"/>
    <lineage>
        <taxon>Eukaryota</taxon>
        <taxon>Fungi</taxon>
        <taxon>Fungi incertae sedis</taxon>
        <taxon>Mucoromycota</taxon>
        <taxon>Glomeromycotina</taxon>
        <taxon>Glomeromycetes</taxon>
        <taxon>Diversisporales</taxon>
        <taxon>Gigasporaceae</taxon>
        <taxon>Gigaspora</taxon>
    </lineage>
</organism>
<protein>
    <submittedName>
        <fullName evidence="1">Uncharacterized protein</fullName>
    </submittedName>
</protein>
<dbReference type="AlphaFoldDB" id="A0A8H3XF19"/>
<accession>A0A8H3XF19</accession>
<comment type="caution">
    <text evidence="1">The sequence shown here is derived from an EMBL/GenBank/DDBJ whole genome shotgun (WGS) entry which is preliminary data.</text>
</comment>
<evidence type="ECO:0000313" key="1">
    <source>
        <dbReference type="EMBL" id="KAF0458330.1"/>
    </source>
</evidence>
<name>A0A8H3XF19_GIGMA</name>
<dbReference type="Proteomes" id="UP000439903">
    <property type="component" value="Unassembled WGS sequence"/>
</dbReference>
<dbReference type="EMBL" id="WTPW01001083">
    <property type="protein sequence ID" value="KAF0458330.1"/>
    <property type="molecule type" value="Genomic_DNA"/>
</dbReference>
<gene>
    <name evidence="1" type="ORF">F8M41_001031</name>
</gene>
<evidence type="ECO:0000313" key="2">
    <source>
        <dbReference type="Proteomes" id="UP000439903"/>
    </source>
</evidence>
<sequence length="84" mass="9821">MSFELEDNTYSKNLKVDPNTNILDEFENTSQGFCELSNDISVSANYFEDMENNSSNNENQKYDEFPNEAYADLIVLVTKYKLKW</sequence>
<proteinExistence type="predicted"/>
<keyword evidence="2" id="KW-1185">Reference proteome</keyword>
<reference evidence="1 2" key="1">
    <citation type="journal article" date="2019" name="Environ. Microbiol.">
        <title>At the nexus of three kingdoms: the genome of the mycorrhizal fungus Gigaspora margarita provides insights into plant, endobacterial and fungal interactions.</title>
        <authorList>
            <person name="Venice F."/>
            <person name="Ghignone S."/>
            <person name="Salvioli di Fossalunga A."/>
            <person name="Amselem J."/>
            <person name="Novero M."/>
            <person name="Xianan X."/>
            <person name="Sedzielewska Toro K."/>
            <person name="Morin E."/>
            <person name="Lipzen A."/>
            <person name="Grigoriev I.V."/>
            <person name="Henrissat B."/>
            <person name="Martin F.M."/>
            <person name="Bonfante P."/>
        </authorList>
    </citation>
    <scope>NUCLEOTIDE SEQUENCE [LARGE SCALE GENOMIC DNA]</scope>
    <source>
        <strain evidence="1 2">BEG34</strain>
    </source>
</reference>